<dbReference type="InterPro" id="IPR000757">
    <property type="entry name" value="Beta-glucanase-like"/>
</dbReference>
<dbReference type="PROSITE" id="PS51762">
    <property type="entry name" value="GH16_2"/>
    <property type="match status" value="1"/>
</dbReference>
<accession>A0A2A9NVE8</accession>
<dbReference type="OrthoDB" id="4781at2759"/>
<protein>
    <submittedName>
        <fullName evidence="5">Glycoside hydrolase family 16 protein</fullName>
    </submittedName>
</protein>
<dbReference type="GO" id="GO:0004553">
    <property type="term" value="F:hydrolase activity, hydrolyzing O-glycosyl compounds"/>
    <property type="evidence" value="ECO:0007669"/>
    <property type="project" value="InterPro"/>
</dbReference>
<keyword evidence="3" id="KW-1133">Transmembrane helix</keyword>
<name>A0A2A9NVE8_9AGAR</name>
<feature type="domain" description="GH16" evidence="4">
    <location>
        <begin position="175"/>
        <end position="459"/>
    </location>
</feature>
<evidence type="ECO:0000259" key="4">
    <source>
        <dbReference type="PROSITE" id="PS51762"/>
    </source>
</evidence>
<dbReference type="AlphaFoldDB" id="A0A2A9NVE8"/>
<evidence type="ECO:0000256" key="3">
    <source>
        <dbReference type="SAM" id="Phobius"/>
    </source>
</evidence>
<evidence type="ECO:0000256" key="1">
    <source>
        <dbReference type="ARBA" id="ARBA00006865"/>
    </source>
</evidence>
<keyword evidence="5" id="KW-0378">Hydrolase</keyword>
<dbReference type="EMBL" id="KZ301986">
    <property type="protein sequence ID" value="PFH51643.1"/>
    <property type="molecule type" value="Genomic_DNA"/>
</dbReference>
<dbReference type="Gene3D" id="2.60.120.200">
    <property type="match status" value="1"/>
</dbReference>
<dbReference type="PANTHER" id="PTHR10963">
    <property type="entry name" value="GLYCOSYL HYDROLASE-RELATED"/>
    <property type="match status" value="1"/>
</dbReference>
<dbReference type="Pfam" id="PF00722">
    <property type="entry name" value="Glyco_hydro_16"/>
    <property type="match status" value="1"/>
</dbReference>
<reference evidence="5 6" key="1">
    <citation type="submission" date="2014-02" db="EMBL/GenBank/DDBJ databases">
        <title>Transposable element dynamics among asymbiotic and ectomycorrhizal Amanita fungi.</title>
        <authorList>
            <consortium name="DOE Joint Genome Institute"/>
            <person name="Hess J."/>
            <person name="Skrede I."/>
            <person name="Wolfe B."/>
            <person name="LaButti K."/>
            <person name="Ohm R.A."/>
            <person name="Grigoriev I.V."/>
            <person name="Pringle A."/>
        </authorList>
    </citation>
    <scope>NUCLEOTIDE SEQUENCE [LARGE SCALE GENOMIC DNA]</scope>
    <source>
        <strain evidence="5 6">SKay4041</strain>
    </source>
</reference>
<dbReference type="InterPro" id="IPR050546">
    <property type="entry name" value="Glycosyl_Hydrlase_16"/>
</dbReference>
<comment type="similarity">
    <text evidence="1">Belongs to the glycosyl hydrolase 16 family.</text>
</comment>
<keyword evidence="6" id="KW-1185">Reference proteome</keyword>
<feature type="region of interest" description="Disordered" evidence="2">
    <location>
        <begin position="1"/>
        <end position="45"/>
    </location>
</feature>
<dbReference type="Proteomes" id="UP000242287">
    <property type="component" value="Unassembled WGS sequence"/>
</dbReference>
<organism evidence="5 6">
    <name type="scientific">Amanita thiersii Skay4041</name>
    <dbReference type="NCBI Taxonomy" id="703135"/>
    <lineage>
        <taxon>Eukaryota</taxon>
        <taxon>Fungi</taxon>
        <taxon>Dikarya</taxon>
        <taxon>Basidiomycota</taxon>
        <taxon>Agaricomycotina</taxon>
        <taxon>Agaricomycetes</taxon>
        <taxon>Agaricomycetidae</taxon>
        <taxon>Agaricales</taxon>
        <taxon>Pluteineae</taxon>
        <taxon>Amanitaceae</taxon>
        <taxon>Amanita</taxon>
    </lineage>
</organism>
<dbReference type="PANTHER" id="PTHR10963:SF55">
    <property type="entry name" value="GLYCOSIDE HYDROLASE FAMILY 16 PROTEIN"/>
    <property type="match status" value="1"/>
</dbReference>
<dbReference type="SUPFAM" id="SSF49899">
    <property type="entry name" value="Concanavalin A-like lectins/glucanases"/>
    <property type="match status" value="1"/>
</dbReference>
<feature type="compositionally biased region" description="Polar residues" evidence="2">
    <location>
        <begin position="10"/>
        <end position="25"/>
    </location>
</feature>
<dbReference type="GO" id="GO:0005975">
    <property type="term" value="P:carbohydrate metabolic process"/>
    <property type="evidence" value="ECO:0007669"/>
    <property type="project" value="InterPro"/>
</dbReference>
<evidence type="ECO:0000313" key="6">
    <source>
        <dbReference type="Proteomes" id="UP000242287"/>
    </source>
</evidence>
<keyword evidence="3" id="KW-0472">Membrane</keyword>
<evidence type="ECO:0000313" key="5">
    <source>
        <dbReference type="EMBL" id="PFH51643.1"/>
    </source>
</evidence>
<dbReference type="STRING" id="703135.A0A2A9NVE8"/>
<proteinExistence type="inferred from homology"/>
<keyword evidence="3" id="KW-0812">Transmembrane</keyword>
<dbReference type="InterPro" id="IPR013320">
    <property type="entry name" value="ConA-like_dom_sf"/>
</dbReference>
<feature type="transmembrane region" description="Helical" evidence="3">
    <location>
        <begin position="103"/>
        <end position="127"/>
    </location>
</feature>
<evidence type="ECO:0000256" key="2">
    <source>
        <dbReference type="SAM" id="MobiDB-lite"/>
    </source>
</evidence>
<feature type="compositionally biased region" description="Low complexity" evidence="2">
    <location>
        <begin position="29"/>
        <end position="45"/>
    </location>
</feature>
<sequence>MSPAVAASTMGDSGSNLPRSSSAQTFRAPFLSPASRPSSSLWSPPSYPSQLVLNHPHSPAASSSALPHLLPKTKPPLPSTRIAAPLSDSEKPWLNGKEPRATLSYWITVVCMLIGVGLAAVLCWRGVADVVMLDQSKLCLVLNENFDGGDLDESVWSRDVELGGFGNGEFQMTTTSSDNLFIKNSQLYIHPTLSSDTISNILDGGNYTLEGCTTDNSTACSTSSSASRGTVINPVMSARINTKGKKSIKYGKVEIKAKMPRGDWLWPAIWMLPEEEKYGTWPASGEIDILEARGNRPSYPAQGSNFVRSFSLKRSSFDEGFHVYGLEWDAKFMRFYTDTRVNAMLNLHITGKKRSFWDRGGFPETAQNGSAKVVVTNPWANSGPSAPFDQPFYLIVDLAAGGTSGWFPDNKGNKPWYDGSLTAMRDFARAQDKWAATWPESVEDRSFRIDYIKMWEVCH</sequence>
<gene>
    <name evidence="5" type="ORF">AMATHDRAFT_74821</name>
</gene>